<organism evidence="5 6">
    <name type="scientific">Phytohabitans flavus</name>
    <dbReference type="NCBI Taxonomy" id="1076124"/>
    <lineage>
        <taxon>Bacteria</taxon>
        <taxon>Bacillati</taxon>
        <taxon>Actinomycetota</taxon>
        <taxon>Actinomycetes</taxon>
        <taxon>Micromonosporales</taxon>
        <taxon>Micromonosporaceae</taxon>
    </lineage>
</organism>
<reference evidence="5 6" key="1">
    <citation type="submission" date="2020-03" db="EMBL/GenBank/DDBJ databases">
        <title>Whole genome shotgun sequence of Phytohabitans flavus NBRC 107702.</title>
        <authorList>
            <person name="Komaki H."/>
            <person name="Tamura T."/>
        </authorList>
    </citation>
    <scope>NUCLEOTIDE SEQUENCE [LARGE SCALE GENOMIC DNA]</scope>
    <source>
        <strain evidence="5 6">NBRC 107702</strain>
    </source>
</reference>
<protein>
    <recommendedName>
        <fullName evidence="7">Septum formation-related domain-containing protein</fullName>
    </recommendedName>
</protein>
<name>A0A6F8XQ68_9ACTN</name>
<proteinExistence type="predicted"/>
<feature type="region of interest" description="Disordered" evidence="1">
    <location>
        <begin position="1"/>
        <end position="78"/>
    </location>
</feature>
<feature type="compositionally biased region" description="Low complexity" evidence="1">
    <location>
        <begin position="53"/>
        <end position="74"/>
    </location>
</feature>
<evidence type="ECO:0000256" key="2">
    <source>
        <dbReference type="SAM" id="Phobius"/>
    </source>
</evidence>
<dbReference type="Pfam" id="PF13845">
    <property type="entry name" value="Septum_form"/>
    <property type="match status" value="1"/>
</dbReference>
<dbReference type="InterPro" id="IPR026004">
    <property type="entry name" value="Septum_form"/>
</dbReference>
<feature type="compositionally biased region" description="Low complexity" evidence="1">
    <location>
        <begin position="9"/>
        <end position="46"/>
    </location>
</feature>
<gene>
    <name evidence="5" type="ORF">Pflav_023920</name>
</gene>
<dbReference type="SUPFAM" id="SSF81995">
    <property type="entry name" value="beta-sandwich domain of Sec23/24"/>
    <property type="match status" value="1"/>
</dbReference>
<feature type="domain" description="DUF4190" evidence="3">
    <location>
        <begin position="87"/>
        <end position="139"/>
    </location>
</feature>
<dbReference type="Proteomes" id="UP000502508">
    <property type="component" value="Chromosome"/>
</dbReference>
<keyword evidence="6" id="KW-1185">Reference proteome</keyword>
<evidence type="ECO:0000259" key="4">
    <source>
        <dbReference type="Pfam" id="PF13845"/>
    </source>
</evidence>
<dbReference type="EMBL" id="AP022870">
    <property type="protein sequence ID" value="BCB75982.1"/>
    <property type="molecule type" value="Genomic_DNA"/>
</dbReference>
<keyword evidence="2" id="KW-1133">Transmembrane helix</keyword>
<keyword evidence="2" id="KW-0472">Membrane</keyword>
<keyword evidence="2" id="KW-0812">Transmembrane</keyword>
<reference evidence="5 6" key="2">
    <citation type="submission" date="2020-03" db="EMBL/GenBank/DDBJ databases">
        <authorList>
            <person name="Ichikawa N."/>
            <person name="Kimura A."/>
            <person name="Kitahashi Y."/>
            <person name="Uohara A."/>
        </authorList>
    </citation>
    <scope>NUCLEOTIDE SEQUENCE [LARGE SCALE GENOMIC DNA]</scope>
    <source>
        <strain evidence="5 6">NBRC 107702</strain>
    </source>
</reference>
<evidence type="ECO:0000256" key="1">
    <source>
        <dbReference type="SAM" id="MobiDB-lite"/>
    </source>
</evidence>
<feature type="transmembrane region" description="Helical" evidence="2">
    <location>
        <begin position="86"/>
        <end position="110"/>
    </location>
</feature>
<accession>A0A6F8XQ68</accession>
<sequence>MGQQPPPGQWGQPQADPYGQQQQPGQWGQPATDPYGQQPPQADPYGQQPPPGQWGQQPDPWGQQAPGQWGQQPAAYPPPRQGTNGFAIASLIFGVLGGILLSVIFGIVALSQVKRKNQGGKGLAIGGLALSGVWLLAIVSFAVIATINTANDTDDPSTSLADGNDVNVQQLAPGQCLNGLREGSAIRDLPVVPCTQPHEGEVFAVFELPGGGFPGDEEVAKQAEDGCVDRLQSNAPKAAEDPTVEIYFLHPTRSSWRLGDQGVTCVAMSSTGKVTGSIND</sequence>
<feature type="transmembrane region" description="Helical" evidence="2">
    <location>
        <begin position="122"/>
        <end position="147"/>
    </location>
</feature>
<evidence type="ECO:0000313" key="6">
    <source>
        <dbReference type="Proteomes" id="UP000502508"/>
    </source>
</evidence>
<dbReference type="InterPro" id="IPR025241">
    <property type="entry name" value="DUF4190"/>
</dbReference>
<dbReference type="Pfam" id="PF13828">
    <property type="entry name" value="DUF4190"/>
    <property type="match status" value="1"/>
</dbReference>
<feature type="domain" description="Septum formation-related" evidence="4">
    <location>
        <begin position="161"/>
        <end position="265"/>
    </location>
</feature>
<evidence type="ECO:0000259" key="3">
    <source>
        <dbReference type="Pfam" id="PF13828"/>
    </source>
</evidence>
<evidence type="ECO:0008006" key="7">
    <source>
        <dbReference type="Google" id="ProtNLM"/>
    </source>
</evidence>
<evidence type="ECO:0000313" key="5">
    <source>
        <dbReference type="EMBL" id="BCB75982.1"/>
    </source>
</evidence>
<dbReference type="KEGG" id="pfla:Pflav_023920"/>
<dbReference type="AlphaFoldDB" id="A0A6F8XQ68"/>